<organism evidence="1 2">
    <name type="scientific">Synaphobranchus kaupii</name>
    <name type="common">Kaup's arrowtooth eel</name>
    <dbReference type="NCBI Taxonomy" id="118154"/>
    <lineage>
        <taxon>Eukaryota</taxon>
        <taxon>Metazoa</taxon>
        <taxon>Chordata</taxon>
        <taxon>Craniata</taxon>
        <taxon>Vertebrata</taxon>
        <taxon>Euteleostomi</taxon>
        <taxon>Actinopterygii</taxon>
        <taxon>Neopterygii</taxon>
        <taxon>Teleostei</taxon>
        <taxon>Anguilliformes</taxon>
        <taxon>Synaphobranchidae</taxon>
        <taxon>Synaphobranchus</taxon>
    </lineage>
</organism>
<name>A0A9Q1IFF7_SYNKA</name>
<dbReference type="AlphaFoldDB" id="A0A9Q1IFF7"/>
<keyword evidence="2" id="KW-1185">Reference proteome</keyword>
<protein>
    <submittedName>
        <fullName evidence="1">Uncharacterized protein</fullName>
    </submittedName>
</protein>
<evidence type="ECO:0000313" key="2">
    <source>
        <dbReference type="Proteomes" id="UP001152622"/>
    </source>
</evidence>
<accession>A0A9Q1IFF7</accession>
<evidence type="ECO:0000313" key="1">
    <source>
        <dbReference type="EMBL" id="KAJ8338595.1"/>
    </source>
</evidence>
<gene>
    <name evidence="1" type="ORF">SKAU_G00375610</name>
</gene>
<dbReference type="Proteomes" id="UP001152622">
    <property type="component" value="Chromosome 18"/>
</dbReference>
<sequence>MAFNFNFTQEALKEALICRSSGKRAERGFAAVVSLCHGAHSPCQHWLPLGLGWEATGRWRRGSLSQQLAAAGPLLAQHTRGATDVMRKACRRSHPDLSKAFRELQITCQSRALTGPVQFEAEEPAHSQALSDPNTYSVGHVPLG</sequence>
<dbReference type="EMBL" id="JAINUF010000018">
    <property type="protein sequence ID" value="KAJ8338595.1"/>
    <property type="molecule type" value="Genomic_DNA"/>
</dbReference>
<reference evidence="1" key="1">
    <citation type="journal article" date="2023" name="Science">
        <title>Genome structures resolve the early diversification of teleost fishes.</title>
        <authorList>
            <person name="Parey E."/>
            <person name="Louis A."/>
            <person name="Montfort J."/>
            <person name="Bouchez O."/>
            <person name="Roques C."/>
            <person name="Iampietro C."/>
            <person name="Lluch J."/>
            <person name="Castinel A."/>
            <person name="Donnadieu C."/>
            <person name="Desvignes T."/>
            <person name="Floi Bucao C."/>
            <person name="Jouanno E."/>
            <person name="Wen M."/>
            <person name="Mejri S."/>
            <person name="Dirks R."/>
            <person name="Jansen H."/>
            <person name="Henkel C."/>
            <person name="Chen W.J."/>
            <person name="Zahm M."/>
            <person name="Cabau C."/>
            <person name="Klopp C."/>
            <person name="Thompson A.W."/>
            <person name="Robinson-Rechavi M."/>
            <person name="Braasch I."/>
            <person name="Lecointre G."/>
            <person name="Bobe J."/>
            <person name="Postlethwait J.H."/>
            <person name="Berthelot C."/>
            <person name="Roest Crollius H."/>
            <person name="Guiguen Y."/>
        </authorList>
    </citation>
    <scope>NUCLEOTIDE SEQUENCE</scope>
    <source>
        <strain evidence="1">WJC10195</strain>
    </source>
</reference>
<proteinExistence type="predicted"/>
<comment type="caution">
    <text evidence="1">The sequence shown here is derived from an EMBL/GenBank/DDBJ whole genome shotgun (WGS) entry which is preliminary data.</text>
</comment>